<evidence type="ECO:0000256" key="5">
    <source>
        <dbReference type="ARBA" id="ARBA00023237"/>
    </source>
</evidence>
<evidence type="ECO:0000256" key="2">
    <source>
        <dbReference type="ARBA" id="ARBA00006275"/>
    </source>
</evidence>
<protein>
    <submittedName>
        <fullName evidence="8">RagB/SusD family nutrient uptake outer membrane protein</fullName>
    </submittedName>
</protein>
<name>A0ABV0BM87_9SPHI</name>
<evidence type="ECO:0000313" key="9">
    <source>
        <dbReference type="Proteomes" id="UP001409291"/>
    </source>
</evidence>
<feature type="domain" description="RagB/SusD" evidence="6">
    <location>
        <begin position="377"/>
        <end position="438"/>
    </location>
</feature>
<comment type="similarity">
    <text evidence="2">Belongs to the SusD family.</text>
</comment>
<dbReference type="InterPro" id="IPR011990">
    <property type="entry name" value="TPR-like_helical_dom_sf"/>
</dbReference>
<keyword evidence="3" id="KW-0732">Signal</keyword>
<evidence type="ECO:0000256" key="1">
    <source>
        <dbReference type="ARBA" id="ARBA00004442"/>
    </source>
</evidence>
<dbReference type="RefSeq" id="WP_346580433.1">
    <property type="nucleotide sequence ID" value="NZ_JBDJLH010000005.1"/>
</dbReference>
<reference evidence="8 9" key="1">
    <citation type="submission" date="2024-04" db="EMBL/GenBank/DDBJ databases">
        <title>WGS of bacteria from Torrens River.</title>
        <authorList>
            <person name="Wyrsch E.R."/>
            <person name="Drigo B."/>
        </authorList>
    </citation>
    <scope>NUCLEOTIDE SEQUENCE [LARGE SCALE GENOMIC DNA]</scope>
    <source>
        <strain evidence="8 9">TWI391</strain>
    </source>
</reference>
<gene>
    <name evidence="8" type="ORF">ABE541_01475</name>
</gene>
<dbReference type="Pfam" id="PF07980">
    <property type="entry name" value="SusD_RagB"/>
    <property type="match status" value="2"/>
</dbReference>
<comment type="caution">
    <text evidence="8">The sequence shown here is derived from an EMBL/GenBank/DDBJ whole genome shotgun (WGS) entry which is preliminary data.</text>
</comment>
<dbReference type="Proteomes" id="UP001409291">
    <property type="component" value="Unassembled WGS sequence"/>
</dbReference>
<evidence type="ECO:0000259" key="6">
    <source>
        <dbReference type="Pfam" id="PF07980"/>
    </source>
</evidence>
<dbReference type="InterPro" id="IPR033985">
    <property type="entry name" value="SusD-like_N"/>
</dbReference>
<organism evidence="8 9">
    <name type="scientific">Sphingobacterium kitahiroshimense</name>
    <dbReference type="NCBI Taxonomy" id="470446"/>
    <lineage>
        <taxon>Bacteria</taxon>
        <taxon>Pseudomonadati</taxon>
        <taxon>Bacteroidota</taxon>
        <taxon>Sphingobacteriia</taxon>
        <taxon>Sphingobacteriales</taxon>
        <taxon>Sphingobacteriaceae</taxon>
        <taxon>Sphingobacterium</taxon>
    </lineage>
</organism>
<accession>A0ABV0BM87</accession>
<dbReference type="PROSITE" id="PS51257">
    <property type="entry name" value="PROKAR_LIPOPROTEIN"/>
    <property type="match status" value="1"/>
</dbReference>
<sequence>MKFINNRLIVSAICLSLMATSCKKTLEVEPYSSFTSANFFENENQAYMATLGVYQSLGQQATYGWYINLIYDNDTDVSQIDGNVDANQWRAIPHYAATKESSFLDQTWIALFQGVGRANVVLAQIPKMDAYTNGSDTQKALLNRLIGEAKFLRSYFYFDLVRLFGDVPLKLTPSQTGEKFDVPSTDRYVIYDQIIKDMKEAADLLPETLPTDERINKWGAKAVLAKVALYAGGYSLRNNGGIGNVERPANYKEYYTLAKQQIDEVIGSKLYSLNDDYTKVFKNQSQHILEPKESLFEVAFFNQANSTIGGNSIGQFNAPTTVNGVYRQANARVLVLKPFFDSFDTKDIRRDFAIAAFSIDAKGRRVPYLAARGDENWKIGKWSREYQTGTLQELQSTNINTVIMRYSDVLLMRAEVENELNNGPNTLAYDAINEVRRRGYGVNTAGRSISIDVLTPGSGYSAVPTFTIVDGGGTGAIGGANLIATSGALGPMTIVTTGYPNTVNAGYGYTSVPTVTVSNPWPDNVSNWVSSKSYSVGTYVKQGSNYYRVATAGTSTSTAPSHTSGNSSAVSTGAEFTYASPAVVKATLLVKPTANDADLMSGKSKEQFFDVIVSERARELCFEGGRRGDLIRWNLLGAKIALTKSLIRPNYTYLSFANFRANQHELYPIPLSETDVNTSINQNPGY</sequence>
<evidence type="ECO:0000313" key="8">
    <source>
        <dbReference type="EMBL" id="MEN5375921.1"/>
    </source>
</evidence>
<evidence type="ECO:0000256" key="3">
    <source>
        <dbReference type="ARBA" id="ARBA00022729"/>
    </source>
</evidence>
<keyword evidence="5" id="KW-0998">Cell outer membrane</keyword>
<dbReference type="EMBL" id="JBDJNQ010000001">
    <property type="protein sequence ID" value="MEN5375921.1"/>
    <property type="molecule type" value="Genomic_DNA"/>
</dbReference>
<dbReference type="Pfam" id="PF14322">
    <property type="entry name" value="SusD-like_3"/>
    <property type="match status" value="1"/>
</dbReference>
<dbReference type="InterPro" id="IPR012944">
    <property type="entry name" value="SusD_RagB_dom"/>
</dbReference>
<evidence type="ECO:0000256" key="4">
    <source>
        <dbReference type="ARBA" id="ARBA00023136"/>
    </source>
</evidence>
<evidence type="ECO:0000259" key="7">
    <source>
        <dbReference type="Pfam" id="PF14322"/>
    </source>
</evidence>
<feature type="domain" description="SusD-like N-terminal" evidence="7">
    <location>
        <begin position="26"/>
        <end position="229"/>
    </location>
</feature>
<keyword evidence="9" id="KW-1185">Reference proteome</keyword>
<proteinExistence type="inferred from homology"/>
<keyword evidence="4" id="KW-0472">Membrane</keyword>
<dbReference type="SUPFAM" id="SSF48452">
    <property type="entry name" value="TPR-like"/>
    <property type="match status" value="1"/>
</dbReference>
<feature type="domain" description="RagB/SusD" evidence="6">
    <location>
        <begin position="598"/>
        <end position="686"/>
    </location>
</feature>
<dbReference type="Gene3D" id="1.25.40.390">
    <property type="match status" value="2"/>
</dbReference>
<comment type="subcellular location">
    <subcellularLocation>
        <location evidence="1">Cell outer membrane</location>
    </subcellularLocation>
</comment>